<name>A0A0M2PZD0_PROHO</name>
<dbReference type="SUPFAM" id="SSF52540">
    <property type="entry name" value="P-loop containing nucleoside triphosphate hydrolases"/>
    <property type="match status" value="1"/>
</dbReference>
<comment type="caution">
    <text evidence="2">The sequence shown here is derived from an EMBL/GenBank/DDBJ whole genome shotgun (WGS) entry which is preliminary data.</text>
</comment>
<feature type="compositionally biased region" description="Polar residues" evidence="1">
    <location>
        <begin position="835"/>
        <end position="845"/>
    </location>
</feature>
<evidence type="ECO:0008006" key="4">
    <source>
        <dbReference type="Google" id="ProtNLM"/>
    </source>
</evidence>
<dbReference type="OrthoDB" id="9757917at2"/>
<feature type="compositionally biased region" description="Polar residues" evidence="1">
    <location>
        <begin position="852"/>
        <end position="862"/>
    </location>
</feature>
<feature type="compositionally biased region" description="Polar residues" evidence="1">
    <location>
        <begin position="814"/>
        <end position="827"/>
    </location>
</feature>
<dbReference type="STRING" id="317619.GCA_000332315_00732"/>
<evidence type="ECO:0000313" key="3">
    <source>
        <dbReference type="Proteomes" id="UP000034681"/>
    </source>
</evidence>
<dbReference type="InterPro" id="IPR027417">
    <property type="entry name" value="P-loop_NTPase"/>
</dbReference>
<dbReference type="EMBL" id="AJTX02000004">
    <property type="protein sequence ID" value="KKJ00054.1"/>
    <property type="molecule type" value="Genomic_DNA"/>
</dbReference>
<organism evidence="2 3">
    <name type="scientific">Prochlorothrix hollandica PCC 9006 = CALU 1027</name>
    <dbReference type="NCBI Taxonomy" id="317619"/>
    <lineage>
        <taxon>Bacteria</taxon>
        <taxon>Bacillati</taxon>
        <taxon>Cyanobacteriota</taxon>
        <taxon>Cyanophyceae</taxon>
        <taxon>Prochlorotrichales</taxon>
        <taxon>Prochlorotrichaceae</taxon>
        <taxon>Prochlorothrix</taxon>
    </lineage>
</organism>
<evidence type="ECO:0000313" key="2">
    <source>
        <dbReference type="EMBL" id="KKJ00054.1"/>
    </source>
</evidence>
<keyword evidence="3" id="KW-1185">Reference proteome</keyword>
<dbReference type="RefSeq" id="WP_017711371.1">
    <property type="nucleotide sequence ID" value="NZ_KB235933.1"/>
</dbReference>
<gene>
    <name evidence="2" type="ORF">PROH_09850</name>
</gene>
<reference evidence="2" key="1">
    <citation type="submission" date="2012-04" db="EMBL/GenBank/DDBJ databases">
        <authorList>
            <person name="Borisov I.G."/>
            <person name="Ivanikova N.V."/>
            <person name="Pinevich A.V."/>
        </authorList>
    </citation>
    <scope>NUCLEOTIDE SEQUENCE</scope>
    <source>
        <strain evidence="2">CALU 1027</strain>
    </source>
</reference>
<sequence>MLGLKLRQEFQGGRLKGTAIELTNDKNTGATQIPASNFLGITYPSYDLLKAIEAIGPNQSLPVVLKGERGQGKSHLEAALYHILTNAEEAKSWLQHWSSQLENSRLAELDLRSGMHVISESLHRQQYKFLWDLILDRHPHGQYIREKWEAMGDKKTDVPPYDLLLKLLKNQPTALILDEFQTWYDGLTNTKQYPWRTWAFNFIQLLSEIAQEQPDLLVLVVSVRNGSTDAYQQIHRINPVVVDFKGPNAALDRRRLLLHRLFENRLQLNEDDIATLIATHVSEYFRLTLVPPADFERHQREFIESWPYSPILMRLLEDQVLVATSAQETRDLIKILADLFKGAGASNPIVTAADFKLDDDATQIATLLDSVSNQYHASLREKAQRNLTAVQAVVKGNEVPHLSEIVGALWLRSLAVENLAGAEPATLQIDITRSQPIDDNAFQVELATIVDNSFNIHPHGNRYSFREDENATTKLMAHARNDRLFTDGSDDAELAKQVRYILGGSEAVARSFRLIVLPQTWLKDPWSTLDPSEHPDRWGDRLPILVLPEEPDKFNERLGTWLKEHVQRLRNTIRFLLPKSGTTNIYQDRELLVLARAIMVADQWKAQSSEYRGIKTRYEKELKDKLKNQFDRFALLNSWNYADPKRCEFIVEGVKAQGDKIPDAIEDRIRKDVFIPEDFEEYVRDAAENRDSVGKLLRELQEPRPGGKDCIPWLGETQVKERLIRVCARGGIAINLRDLEYLQANPGEDEAAAWHRMKGRQLGTGRHLDETKLLPTQSVPSSDGVEPQPNVPTSSIPQPNLELGNGITDDVSLPTATPSDAENSGSNGYPGDLPPSSSANESSDGSIFDDPQPTSVARRTSPATSALNLYAKVSDEWGIGPATPVQNLSLKVGALTGAQLQKLLKSLPDGLTYELDLEKEEN</sequence>
<dbReference type="AlphaFoldDB" id="A0A0M2PZD0"/>
<proteinExistence type="predicted"/>
<evidence type="ECO:0000256" key="1">
    <source>
        <dbReference type="SAM" id="MobiDB-lite"/>
    </source>
</evidence>
<accession>A0A0M2PZD0</accession>
<protein>
    <recommendedName>
        <fullName evidence="4">DUF499 domain-containing protein</fullName>
    </recommendedName>
</protein>
<feature type="region of interest" description="Disordered" evidence="1">
    <location>
        <begin position="763"/>
        <end position="862"/>
    </location>
</feature>
<dbReference type="Proteomes" id="UP000034681">
    <property type="component" value="Unassembled WGS sequence"/>
</dbReference>